<reference evidence="1 2" key="1">
    <citation type="submission" date="2015-07" db="EMBL/GenBank/DDBJ databases">
        <authorList>
            <consortium name="Pathogen Informatics"/>
        </authorList>
    </citation>
    <scope>NUCLEOTIDE SEQUENCE [LARGE SCALE GENOMIC DNA]</scope>
    <source>
        <strain evidence="1 2">A316</strain>
    </source>
</reference>
<dbReference type="EMBL" id="CWQY01000022">
    <property type="protein sequence ID" value="CSD01565.1"/>
    <property type="molecule type" value="Genomic_DNA"/>
</dbReference>
<sequence length="59" mass="6850">MLATTRLIAIGHQRNKSNHYDNKNHENQGIALLLTVCCRPEHHDQTLLAHLYRQKSAQF</sequence>
<dbReference type="Proteomes" id="UP000041770">
    <property type="component" value="Unassembled WGS sequence"/>
</dbReference>
<proteinExistence type="predicted"/>
<organism evidence="1 2">
    <name type="scientific">Vibrio cholerae</name>
    <dbReference type="NCBI Taxonomy" id="666"/>
    <lineage>
        <taxon>Bacteria</taxon>
        <taxon>Pseudomonadati</taxon>
        <taxon>Pseudomonadota</taxon>
        <taxon>Gammaproteobacteria</taxon>
        <taxon>Vibrionales</taxon>
        <taxon>Vibrionaceae</taxon>
        <taxon>Vibrio</taxon>
    </lineage>
</organism>
<accession>A0A656A8S2</accession>
<evidence type="ECO:0000313" key="1">
    <source>
        <dbReference type="EMBL" id="CSD01565.1"/>
    </source>
</evidence>
<dbReference type="AlphaFoldDB" id="A0A656A8S2"/>
<name>A0A656A8S2_VIBCL</name>
<protein>
    <submittedName>
        <fullName evidence="1">Uncharacterized protein</fullName>
    </submittedName>
</protein>
<evidence type="ECO:0000313" key="2">
    <source>
        <dbReference type="Proteomes" id="UP000041770"/>
    </source>
</evidence>
<gene>
    <name evidence="1" type="ORF">ERS013200_02900</name>
</gene>